<sequence length="207" mass="21816">MPPDVEDKLELEHPTTAVDHHLSLSTHTNTFTRFRRATHFSTSAMKINAPFVILATQLAAVYAGSGVAARTAIEEECGALGVFKYNPSDLQANEDPSRFRKCKEHPMFLEGVFPGPGDNSAGDGEVEDGAAGTSPVARSEPLGNILAKRECLKPSDAHGAGWPGKAGRGPGEAASRTMIAGRSRNLVADRAITANLVAARADSPLEG</sequence>
<organism evidence="2 3">
    <name type="scientific">Colletotrichum higginsianum (strain IMI 349063)</name>
    <name type="common">Crucifer anthracnose fungus</name>
    <dbReference type="NCBI Taxonomy" id="759273"/>
    <lineage>
        <taxon>Eukaryota</taxon>
        <taxon>Fungi</taxon>
        <taxon>Dikarya</taxon>
        <taxon>Ascomycota</taxon>
        <taxon>Pezizomycotina</taxon>
        <taxon>Sordariomycetes</taxon>
        <taxon>Hypocreomycetidae</taxon>
        <taxon>Glomerellales</taxon>
        <taxon>Glomerellaceae</taxon>
        <taxon>Colletotrichum</taxon>
        <taxon>Colletotrichum destructivum species complex</taxon>
    </lineage>
</organism>
<dbReference type="RefSeq" id="XP_018158313.1">
    <property type="nucleotide sequence ID" value="XM_018300463.1"/>
</dbReference>
<protein>
    <submittedName>
        <fullName evidence="2">Uncharacterized protein</fullName>
    </submittedName>
</protein>
<evidence type="ECO:0000256" key="1">
    <source>
        <dbReference type="SAM" id="MobiDB-lite"/>
    </source>
</evidence>
<gene>
    <name evidence="2" type="ORF">CH63R_05488</name>
</gene>
<dbReference type="VEuPathDB" id="FungiDB:CH63R_05488"/>
<proteinExistence type="predicted"/>
<reference evidence="3" key="1">
    <citation type="journal article" date="2017" name="BMC Genomics">
        <title>Gapless genome assembly of Colletotrichum higginsianum reveals chromosome structure and association of transposable elements with secondary metabolite gene clusters.</title>
        <authorList>
            <person name="Dallery J.-F."/>
            <person name="Lapalu N."/>
            <person name="Zampounis A."/>
            <person name="Pigne S."/>
            <person name="Luyten I."/>
            <person name="Amselem J."/>
            <person name="Wittenberg A.H.J."/>
            <person name="Zhou S."/>
            <person name="de Queiroz M.V."/>
            <person name="Robin G.P."/>
            <person name="Auger A."/>
            <person name="Hainaut M."/>
            <person name="Henrissat B."/>
            <person name="Kim K.-T."/>
            <person name="Lee Y.-H."/>
            <person name="Lespinet O."/>
            <person name="Schwartz D.C."/>
            <person name="Thon M.R."/>
            <person name="O'Connell R.J."/>
        </authorList>
    </citation>
    <scope>NUCLEOTIDE SEQUENCE [LARGE SCALE GENOMIC DNA]</scope>
    <source>
        <strain evidence="3">IMI 349063</strain>
    </source>
</reference>
<dbReference type="KEGG" id="chig:CH63R_05488"/>
<evidence type="ECO:0000313" key="2">
    <source>
        <dbReference type="EMBL" id="OBR09796.1"/>
    </source>
</evidence>
<accession>A0A1B7YCK9</accession>
<feature type="region of interest" description="Disordered" evidence="1">
    <location>
        <begin position="156"/>
        <end position="175"/>
    </location>
</feature>
<name>A0A1B7YCK9_COLHI</name>
<dbReference type="GeneID" id="28864570"/>
<evidence type="ECO:0000313" key="3">
    <source>
        <dbReference type="Proteomes" id="UP000092177"/>
    </source>
</evidence>
<feature type="region of interest" description="Disordered" evidence="1">
    <location>
        <begin position="115"/>
        <end position="138"/>
    </location>
</feature>
<dbReference type="Proteomes" id="UP000092177">
    <property type="component" value="Chromosome 4"/>
</dbReference>
<dbReference type="AlphaFoldDB" id="A0A1B7YCK9"/>
<dbReference type="EMBL" id="LTAN01000004">
    <property type="protein sequence ID" value="OBR09796.1"/>
    <property type="molecule type" value="Genomic_DNA"/>
</dbReference>
<feature type="compositionally biased region" description="Gly residues" evidence="1">
    <location>
        <begin position="161"/>
        <end position="170"/>
    </location>
</feature>
<comment type="caution">
    <text evidence="2">The sequence shown here is derived from an EMBL/GenBank/DDBJ whole genome shotgun (WGS) entry which is preliminary data.</text>
</comment>
<keyword evidence="3" id="KW-1185">Reference proteome</keyword>
<dbReference type="OrthoDB" id="3660930at2759"/>